<dbReference type="OrthoDB" id="289126at2"/>
<dbReference type="InterPro" id="IPR022655">
    <property type="entry name" value="DUF1553"/>
</dbReference>
<dbReference type="Pfam" id="PF13385">
    <property type="entry name" value="Laminin_G_3"/>
    <property type="match status" value="1"/>
</dbReference>
<dbReference type="AlphaFoldDB" id="A0A5C6EKR6"/>
<gene>
    <name evidence="5" type="ORF">Poly59_50070</name>
</gene>
<dbReference type="SUPFAM" id="SSF49899">
    <property type="entry name" value="Concanavalin A-like lectins/glucanases"/>
    <property type="match status" value="1"/>
</dbReference>
<organism evidence="5 6">
    <name type="scientific">Rubripirellula reticaptiva</name>
    <dbReference type="NCBI Taxonomy" id="2528013"/>
    <lineage>
        <taxon>Bacteria</taxon>
        <taxon>Pseudomonadati</taxon>
        <taxon>Planctomycetota</taxon>
        <taxon>Planctomycetia</taxon>
        <taxon>Pirellulales</taxon>
        <taxon>Pirellulaceae</taxon>
        <taxon>Rubripirellula</taxon>
    </lineage>
</organism>
<evidence type="ECO:0000259" key="3">
    <source>
        <dbReference type="Pfam" id="PF07587"/>
    </source>
</evidence>
<dbReference type="Pfam" id="PF07587">
    <property type="entry name" value="PSD1"/>
    <property type="match status" value="1"/>
</dbReference>
<sequence precursor="true">MSSNTIKRLIVAASLAFGLAFASVDHLRADESGADISQPDVSHPNLVADWDFEAKPDVGVIVGKVQRDRIGPRPPRYPDTAADNLAFEFGGQGARIVVPDLGESSRWDFANGDVISIEAILKVDDIAEGENSYIVGKGRTFDKGFERDNQNWALRICKRNGQVRVGFLFATPKDGSNSVWHRWISHDGWQSSSSAWHHIAVSYRFGKPDSMRAWIDGRSTDGQWDMGGPTQTAPVVDDAAVWIGSSMAGQNSSSLRGQLDRLIIYRRALTDSEMALRWNPLPPPPPSPPTMTIPAGQVTWWFDDQVPSHTAWQDADWQAKRIDRGTWLNIDAPMLLNRLPHAYDDHGVRDAYRDAVWLRLGADVDLPAGTHRFVVRSRGLSRLWIDDQRFDTTGPLSSRTDGHNPVEPLPERPAAKMRRVAYGVEEKIVEHTIKTDGIQRVILETLIGGKSLRAEPGETVVAVQLNSTGPFLLLRPAPASLVEMPMTDGNVTKQLKYVEKYVADFETDSRHQLAASQNAYWDQRHFLAREHLQTLDPIDIPSSDASSSVVDKFILAKIEKHRSTATSNNSIGEPDYSAADHFTTNVLPILKQNCFRCHDEDDEGGLRLSSAADVAAGGDSGELIVRAGDPHGSELMRRIRSPDESERMPPSEPMSSENIETLDEWIASGATWGRSKSADEIVIADLVDDETFLRRAYLDTVGLPPTRDEYFAFMSSGSVSKRADLIDQLLTRTEVADHWVSFWQDILAENPNLLKPSLNNTGPFRYFLYEALIDNQPVDRMVTELLMLRGSLYQGGSAGFGMAADNDAPEATRSIVAASAFLGINLQCARCHDSPYHETTQHDLFSLAAMLARKDVKVPASSTVPAAFFEDHGGRDSLIEVTLQPGVPVQPEWPFAELVSPKEIDRWSSKSADSRERFAAAITSPANSRFAAVIVNRVWKRLIGTGFVEPVGDWESAKPSHPELLRWLSHDFIRHGYDLRLLAATIMKSDVYQRQAGGSNLDARADERWFAAPDRRRLSAEQLVDSMVAASGRPLDVEELSFDPEARRPAKTMLQFGSPSRAWQFTTLSNERDRPSLALPRASAVVDVMKAFGWTGNRQSAIDSRDNSTNVLQPGAIGNSVFASWTVAASMNSDLANLAINADSSRALVESLYIRFLSRRPTDNELHIMVEVLQDGFDDRLVPGDQVVAPERLPGLEHVSWSNHLAGPANTIKIEMERRAIVGDAPDPRLRTSWRTVYEDVVWSILNSPEFVWLP</sequence>
<feature type="signal peptide" evidence="1">
    <location>
        <begin position="1"/>
        <end position="22"/>
    </location>
</feature>
<dbReference type="InterPro" id="IPR013320">
    <property type="entry name" value="ConA-like_dom_sf"/>
</dbReference>
<evidence type="ECO:0000259" key="4">
    <source>
        <dbReference type="Pfam" id="PF07635"/>
    </source>
</evidence>
<dbReference type="Pfam" id="PF07583">
    <property type="entry name" value="PSCyt2"/>
    <property type="match status" value="1"/>
</dbReference>
<dbReference type="EMBL" id="SJPX01000005">
    <property type="protein sequence ID" value="TWU48161.1"/>
    <property type="molecule type" value="Genomic_DNA"/>
</dbReference>
<proteinExistence type="predicted"/>
<accession>A0A5C6EKR6</accession>
<protein>
    <submittedName>
        <fullName evidence="5">Planctomycete cytochrome C</fullName>
    </submittedName>
</protein>
<reference evidence="5 6" key="1">
    <citation type="submission" date="2019-02" db="EMBL/GenBank/DDBJ databases">
        <title>Deep-cultivation of Planctomycetes and their phenomic and genomic characterization uncovers novel biology.</title>
        <authorList>
            <person name="Wiegand S."/>
            <person name="Jogler M."/>
            <person name="Boedeker C."/>
            <person name="Pinto D."/>
            <person name="Vollmers J."/>
            <person name="Rivas-Marin E."/>
            <person name="Kohn T."/>
            <person name="Peeters S.H."/>
            <person name="Heuer A."/>
            <person name="Rast P."/>
            <person name="Oberbeckmann S."/>
            <person name="Bunk B."/>
            <person name="Jeske O."/>
            <person name="Meyerdierks A."/>
            <person name="Storesund J.E."/>
            <person name="Kallscheuer N."/>
            <person name="Luecker S."/>
            <person name="Lage O.M."/>
            <person name="Pohl T."/>
            <person name="Merkel B.J."/>
            <person name="Hornburger P."/>
            <person name="Mueller R.-W."/>
            <person name="Bruemmer F."/>
            <person name="Labrenz M."/>
            <person name="Spormann A.M."/>
            <person name="Op Den Camp H."/>
            <person name="Overmann J."/>
            <person name="Amann R."/>
            <person name="Jetten M.S.M."/>
            <person name="Mascher T."/>
            <person name="Medema M.H."/>
            <person name="Devos D.P."/>
            <person name="Kaster A.-K."/>
            <person name="Ovreas L."/>
            <person name="Rohde M."/>
            <person name="Galperin M.Y."/>
            <person name="Jogler C."/>
        </authorList>
    </citation>
    <scope>NUCLEOTIDE SEQUENCE [LARGE SCALE GENOMIC DNA]</scope>
    <source>
        <strain evidence="5 6">Poly59</strain>
    </source>
</reference>
<keyword evidence="6" id="KW-1185">Reference proteome</keyword>
<dbReference type="InterPro" id="IPR011429">
    <property type="entry name" value="Cyt_c_Planctomycete-type"/>
</dbReference>
<feature type="chain" id="PRO_5023019974" evidence="1">
    <location>
        <begin position="23"/>
        <end position="1255"/>
    </location>
</feature>
<evidence type="ECO:0000313" key="6">
    <source>
        <dbReference type="Proteomes" id="UP000317977"/>
    </source>
</evidence>
<dbReference type="Pfam" id="PF07635">
    <property type="entry name" value="PSCyt1"/>
    <property type="match status" value="1"/>
</dbReference>
<feature type="domain" description="DUF1549" evidence="2">
    <location>
        <begin position="679"/>
        <end position="853"/>
    </location>
</feature>
<feature type="domain" description="Cytochrome C Planctomycete-type" evidence="4">
    <location>
        <begin position="594"/>
        <end position="652"/>
    </location>
</feature>
<dbReference type="PANTHER" id="PTHR35889:SF3">
    <property type="entry name" value="F-BOX DOMAIN-CONTAINING PROTEIN"/>
    <property type="match status" value="1"/>
</dbReference>
<dbReference type="PANTHER" id="PTHR35889">
    <property type="entry name" value="CYCLOINULO-OLIGOSACCHARIDE FRUCTANOTRANSFERASE-RELATED"/>
    <property type="match status" value="1"/>
</dbReference>
<dbReference type="InterPro" id="IPR011444">
    <property type="entry name" value="DUF1549"/>
</dbReference>
<evidence type="ECO:0000259" key="2">
    <source>
        <dbReference type="Pfam" id="PF07583"/>
    </source>
</evidence>
<keyword evidence="1" id="KW-0732">Signal</keyword>
<dbReference type="RefSeq" id="WP_146536565.1">
    <property type="nucleotide sequence ID" value="NZ_SJPX01000005.1"/>
</dbReference>
<comment type="caution">
    <text evidence="5">The sequence shown here is derived from an EMBL/GenBank/DDBJ whole genome shotgun (WGS) entry which is preliminary data.</text>
</comment>
<evidence type="ECO:0000256" key="1">
    <source>
        <dbReference type="SAM" id="SignalP"/>
    </source>
</evidence>
<feature type="domain" description="DUF1553" evidence="3">
    <location>
        <begin position="915"/>
        <end position="1172"/>
    </location>
</feature>
<dbReference type="Proteomes" id="UP000317977">
    <property type="component" value="Unassembled WGS sequence"/>
</dbReference>
<dbReference type="Gene3D" id="2.60.120.200">
    <property type="match status" value="1"/>
</dbReference>
<name>A0A5C6EKR6_9BACT</name>
<evidence type="ECO:0000313" key="5">
    <source>
        <dbReference type="EMBL" id="TWU48161.1"/>
    </source>
</evidence>